<feature type="domain" description="AMP-dependent synthetase/ligase" evidence="4">
    <location>
        <begin position="13"/>
        <end position="61"/>
    </location>
</feature>
<comment type="caution">
    <text evidence="5">The sequence shown here is derived from an EMBL/GenBank/DDBJ whole genome shotgun (WGS) entry which is preliminary data.</text>
</comment>
<dbReference type="OrthoDB" id="1700726at2759"/>
<dbReference type="GO" id="GO:0010747">
    <property type="term" value="P:positive regulation of long-chain fatty acid import across plasma membrane"/>
    <property type="evidence" value="ECO:0007669"/>
    <property type="project" value="TreeGrafter"/>
</dbReference>
<reference evidence="5 6" key="1">
    <citation type="journal article" date="2019" name="Sci. Rep.">
        <title>Orb-weaving spider Araneus ventricosus genome elucidates the spidroin gene catalogue.</title>
        <authorList>
            <person name="Kono N."/>
            <person name="Nakamura H."/>
            <person name="Ohtoshi R."/>
            <person name="Moran D.A.P."/>
            <person name="Shinohara A."/>
            <person name="Yoshida Y."/>
            <person name="Fujiwara M."/>
            <person name="Mori M."/>
            <person name="Tomita M."/>
            <person name="Arakawa K."/>
        </authorList>
    </citation>
    <scope>NUCLEOTIDE SEQUENCE [LARGE SCALE GENOMIC DNA]</scope>
</reference>
<evidence type="ECO:0000256" key="1">
    <source>
        <dbReference type="ARBA" id="ARBA00022598"/>
    </source>
</evidence>
<gene>
    <name evidence="5" type="ORF">AVEN_219914_1</name>
</gene>
<dbReference type="EMBL" id="BGPR01083139">
    <property type="protein sequence ID" value="GBL90045.1"/>
    <property type="molecule type" value="Genomic_DNA"/>
</dbReference>
<name>A0A4Y2BF84_ARAVE</name>
<dbReference type="Pfam" id="PF00501">
    <property type="entry name" value="AMP-binding"/>
    <property type="match status" value="1"/>
</dbReference>
<dbReference type="GO" id="GO:0047676">
    <property type="term" value="F:arachidonate-CoA ligase activity"/>
    <property type="evidence" value="ECO:0007669"/>
    <property type="project" value="TreeGrafter"/>
</dbReference>
<protein>
    <recommendedName>
        <fullName evidence="3">long-chain-fatty-acid--CoA ligase</fullName>
        <ecNumber evidence="3">6.2.1.3</ecNumber>
    </recommendedName>
</protein>
<dbReference type="GO" id="GO:0005783">
    <property type="term" value="C:endoplasmic reticulum"/>
    <property type="evidence" value="ECO:0007669"/>
    <property type="project" value="TreeGrafter"/>
</dbReference>
<evidence type="ECO:0000256" key="3">
    <source>
        <dbReference type="ARBA" id="ARBA00026121"/>
    </source>
</evidence>
<dbReference type="Gene3D" id="3.40.50.12780">
    <property type="entry name" value="N-terminal domain of ligase-like"/>
    <property type="match status" value="1"/>
</dbReference>
<dbReference type="EC" id="6.2.1.3" evidence="3"/>
<evidence type="ECO:0000313" key="5">
    <source>
        <dbReference type="EMBL" id="GBL90045.1"/>
    </source>
</evidence>
<dbReference type="Proteomes" id="UP000499080">
    <property type="component" value="Unassembled WGS sequence"/>
</dbReference>
<keyword evidence="2" id="KW-0276">Fatty acid metabolism</keyword>
<dbReference type="AlphaFoldDB" id="A0A4Y2BF84"/>
<feature type="non-terminal residue" evidence="5">
    <location>
        <position position="1"/>
    </location>
</feature>
<accession>A0A4Y2BF84</accession>
<evidence type="ECO:0000256" key="2">
    <source>
        <dbReference type="ARBA" id="ARBA00022832"/>
    </source>
</evidence>
<dbReference type="GO" id="GO:0005739">
    <property type="term" value="C:mitochondrion"/>
    <property type="evidence" value="ECO:0007669"/>
    <property type="project" value="TreeGrafter"/>
</dbReference>
<evidence type="ECO:0000313" key="6">
    <source>
        <dbReference type="Proteomes" id="UP000499080"/>
    </source>
</evidence>
<dbReference type="InterPro" id="IPR000873">
    <property type="entry name" value="AMP-dep_synth/lig_dom"/>
</dbReference>
<keyword evidence="6" id="KW-1185">Reference proteome</keyword>
<dbReference type="InterPro" id="IPR042099">
    <property type="entry name" value="ANL_N_sf"/>
</dbReference>
<proteinExistence type="predicted"/>
<sequence>ASTISACKPFIDSLGGKLRIIISGGAPIYKNVVEFYTKIVGSKVLEIYGQTECAGPCSVNLLDSSYDDFLSVDTVSLVLELGSNGGSAVAVRRKQIHFYENVLLFLAISEIRNDGKRHSSPHPQSIMQQLQL</sequence>
<dbReference type="PANTHER" id="PTHR43272">
    <property type="entry name" value="LONG-CHAIN-FATTY-ACID--COA LIGASE"/>
    <property type="match status" value="1"/>
</dbReference>
<dbReference type="GO" id="GO:0035338">
    <property type="term" value="P:long-chain fatty-acyl-CoA biosynthetic process"/>
    <property type="evidence" value="ECO:0007669"/>
    <property type="project" value="TreeGrafter"/>
</dbReference>
<evidence type="ECO:0000259" key="4">
    <source>
        <dbReference type="Pfam" id="PF00501"/>
    </source>
</evidence>
<dbReference type="PANTHER" id="PTHR43272:SF107">
    <property type="entry name" value="LONG-CHAIN-FATTY-ACID--COA LIGASE 5"/>
    <property type="match status" value="1"/>
</dbReference>
<dbReference type="GO" id="GO:0016020">
    <property type="term" value="C:membrane"/>
    <property type="evidence" value="ECO:0007669"/>
    <property type="project" value="TreeGrafter"/>
</dbReference>
<keyword evidence="2" id="KW-0443">Lipid metabolism</keyword>
<organism evidence="5 6">
    <name type="scientific">Araneus ventricosus</name>
    <name type="common">Orbweaver spider</name>
    <name type="synonym">Epeira ventricosa</name>
    <dbReference type="NCBI Taxonomy" id="182803"/>
    <lineage>
        <taxon>Eukaryota</taxon>
        <taxon>Metazoa</taxon>
        <taxon>Ecdysozoa</taxon>
        <taxon>Arthropoda</taxon>
        <taxon>Chelicerata</taxon>
        <taxon>Arachnida</taxon>
        <taxon>Araneae</taxon>
        <taxon>Araneomorphae</taxon>
        <taxon>Entelegynae</taxon>
        <taxon>Araneoidea</taxon>
        <taxon>Araneidae</taxon>
        <taxon>Araneus</taxon>
    </lineage>
</organism>
<keyword evidence="1" id="KW-0436">Ligase</keyword>
<dbReference type="SUPFAM" id="SSF56801">
    <property type="entry name" value="Acetyl-CoA synthetase-like"/>
    <property type="match status" value="1"/>
</dbReference>